<evidence type="ECO:0000313" key="2">
    <source>
        <dbReference type="Proteomes" id="UP000644548"/>
    </source>
</evidence>
<comment type="caution">
    <text evidence="1">The sequence shown here is derived from an EMBL/GenBank/DDBJ whole genome shotgun (WGS) entry which is preliminary data.</text>
</comment>
<dbReference type="InterPro" id="IPR010064">
    <property type="entry name" value="HK97-gp10_tail"/>
</dbReference>
<accession>A0ABQ2S3E0</accession>
<dbReference type="CDD" id="cd00298">
    <property type="entry name" value="ACD_sHsps_p23-like"/>
    <property type="match status" value="1"/>
</dbReference>
<sequence length="162" mass="17710">MSIKIKTNARELEKRLRAARRVSTQMKRTGAQAARRAEVHARMGADLNIYDTTPGSYERTGRLRRGIDSSWSVQGGVLTVTVFNDVKYAKSVEKGRSASAAGAVQQIITQPGRNPAAQVTLGRSGEFYFIPGPMLEPAAYYASIYITEEFKRRVLAALGGTA</sequence>
<proteinExistence type="predicted"/>
<name>A0ABQ2S3E0_9DEIO</name>
<dbReference type="Proteomes" id="UP000644548">
    <property type="component" value="Unassembled WGS sequence"/>
</dbReference>
<dbReference type="EMBL" id="BMQN01000001">
    <property type="protein sequence ID" value="GGR84535.1"/>
    <property type="molecule type" value="Genomic_DNA"/>
</dbReference>
<keyword evidence="2" id="KW-1185">Reference proteome</keyword>
<evidence type="ECO:0008006" key="3">
    <source>
        <dbReference type="Google" id="ProtNLM"/>
    </source>
</evidence>
<reference evidence="2" key="1">
    <citation type="journal article" date="2019" name="Int. J. Syst. Evol. Microbiol.">
        <title>The Global Catalogue of Microorganisms (GCM) 10K type strain sequencing project: providing services to taxonomists for standard genome sequencing and annotation.</title>
        <authorList>
            <consortium name="The Broad Institute Genomics Platform"/>
            <consortium name="The Broad Institute Genome Sequencing Center for Infectious Disease"/>
            <person name="Wu L."/>
            <person name="Ma J."/>
        </authorList>
    </citation>
    <scope>NUCLEOTIDE SEQUENCE [LARGE SCALE GENOMIC DNA]</scope>
    <source>
        <strain evidence="2">JCM 31405</strain>
    </source>
</reference>
<gene>
    <name evidence="1" type="ORF">GCM10008960_09460</name>
</gene>
<dbReference type="Pfam" id="PF04883">
    <property type="entry name" value="HK97-gp10_like"/>
    <property type="match status" value="1"/>
</dbReference>
<organism evidence="1 2">
    <name type="scientific">Deinococcus sedimenti</name>
    <dbReference type="NCBI Taxonomy" id="1867090"/>
    <lineage>
        <taxon>Bacteria</taxon>
        <taxon>Thermotogati</taxon>
        <taxon>Deinococcota</taxon>
        <taxon>Deinococci</taxon>
        <taxon>Deinococcales</taxon>
        <taxon>Deinococcaceae</taxon>
        <taxon>Deinococcus</taxon>
    </lineage>
</organism>
<evidence type="ECO:0000313" key="1">
    <source>
        <dbReference type="EMBL" id="GGR84535.1"/>
    </source>
</evidence>
<dbReference type="RefSeq" id="WP_189071946.1">
    <property type="nucleotide sequence ID" value="NZ_BMQN01000001.1"/>
</dbReference>
<protein>
    <recommendedName>
        <fullName evidence="3">HK97 gp10 family phage protein</fullName>
    </recommendedName>
</protein>